<evidence type="ECO:0000313" key="4">
    <source>
        <dbReference type="Proteomes" id="UP000549617"/>
    </source>
</evidence>
<keyword evidence="2" id="KW-0472">Membrane</keyword>
<feature type="region of interest" description="Disordered" evidence="1">
    <location>
        <begin position="39"/>
        <end position="76"/>
    </location>
</feature>
<dbReference type="AlphaFoldDB" id="A0A7W9AKU1"/>
<evidence type="ECO:0000256" key="1">
    <source>
        <dbReference type="SAM" id="MobiDB-lite"/>
    </source>
</evidence>
<evidence type="ECO:0000313" key="3">
    <source>
        <dbReference type="EMBL" id="MBB5687331.1"/>
    </source>
</evidence>
<keyword evidence="4" id="KW-1185">Reference proteome</keyword>
<feature type="transmembrane region" description="Helical" evidence="2">
    <location>
        <begin position="6"/>
        <end position="26"/>
    </location>
</feature>
<dbReference type="EMBL" id="JACIJC010000005">
    <property type="protein sequence ID" value="MBB5687331.1"/>
    <property type="molecule type" value="Genomic_DNA"/>
</dbReference>
<reference evidence="3 4" key="1">
    <citation type="submission" date="2020-08" db="EMBL/GenBank/DDBJ databases">
        <title>Genomic Encyclopedia of Type Strains, Phase IV (KMG-IV): sequencing the most valuable type-strain genomes for metagenomic binning, comparative biology and taxonomic classification.</title>
        <authorList>
            <person name="Goeker M."/>
        </authorList>
    </citation>
    <scope>NUCLEOTIDE SEQUENCE [LARGE SCALE GENOMIC DNA]</scope>
    <source>
        <strain evidence="3 4">DSM 25079</strain>
    </source>
</reference>
<sequence length="76" mass="8456">MVQIFAALLFMSALVVSFGVIIYMLMANAERITAALNRDPQPAPSVRVHTHPIRPRAARREFSRGPSRQQLLRAAA</sequence>
<name>A0A7W9AKU1_9SPHN</name>
<keyword evidence="2" id="KW-0812">Transmembrane</keyword>
<organism evidence="3 4">
    <name type="scientific">Sphingobium boeckii</name>
    <dbReference type="NCBI Taxonomy" id="1082345"/>
    <lineage>
        <taxon>Bacteria</taxon>
        <taxon>Pseudomonadati</taxon>
        <taxon>Pseudomonadota</taxon>
        <taxon>Alphaproteobacteria</taxon>
        <taxon>Sphingomonadales</taxon>
        <taxon>Sphingomonadaceae</taxon>
        <taxon>Sphingobium</taxon>
    </lineage>
</organism>
<dbReference type="RefSeq" id="WP_184020687.1">
    <property type="nucleotide sequence ID" value="NZ_JACIJC010000005.1"/>
</dbReference>
<proteinExistence type="predicted"/>
<protein>
    <submittedName>
        <fullName evidence="3">Uncharacterized protein</fullName>
    </submittedName>
</protein>
<gene>
    <name evidence="3" type="ORF">FHS49_003359</name>
</gene>
<dbReference type="Proteomes" id="UP000549617">
    <property type="component" value="Unassembled WGS sequence"/>
</dbReference>
<feature type="compositionally biased region" description="Basic residues" evidence="1">
    <location>
        <begin position="48"/>
        <end position="57"/>
    </location>
</feature>
<evidence type="ECO:0000256" key="2">
    <source>
        <dbReference type="SAM" id="Phobius"/>
    </source>
</evidence>
<accession>A0A7W9AKU1</accession>
<keyword evidence="2" id="KW-1133">Transmembrane helix</keyword>
<comment type="caution">
    <text evidence="3">The sequence shown here is derived from an EMBL/GenBank/DDBJ whole genome shotgun (WGS) entry which is preliminary data.</text>
</comment>